<gene>
    <name evidence="1" type="ORF">FA95DRAFT_1601528</name>
</gene>
<dbReference type="Proteomes" id="UP000814033">
    <property type="component" value="Unassembled WGS sequence"/>
</dbReference>
<sequence>MVDQMKQWDQDLAELRKREGLETIINYIPPLDRQVRLSPQVEDYLNERGESSAALLQLPTIVQEPQSDSLPLTHYFISSSHNTYLLSRQLLGRSSALSYIHVLWHHARCVEMDVWSSDKGLIVTHGYTLSKSVPFREVCEAVGGAVREHDWPVFVSLECHVESAGQTELVEIMKEYWGERLITHEVASASADVTPGDLRGKIVVMVEYYPAQTIPVSTEEDSSSKASDPSHSDSSEAEDDDKADEEERKTLDEEKAKPQAPPKISDALASIGIYARSMKPSKNWLTEQLTYPAHVLINISESALSALLPTHLDPLVQHSQLHMRRVYPRGTRVQSTNLNPIKFWRCGSQIAALNWQKYDKSVQINEAMFIGTPGWVAKPAKLLPGYDAASTTRVRLTGEIIGLSSLPTKQEGSISVYIRAQLVHFKNTNEWRSKTIKCKDLKDLQGKADVMFNEQFEFTYEGDELAFLRLIVVDNVAYGRDVKMAVFVARVEQLEEGLRFVRLLDMHGKDSGATLLVHFSTNAQET</sequence>
<evidence type="ECO:0000313" key="2">
    <source>
        <dbReference type="Proteomes" id="UP000814033"/>
    </source>
</evidence>
<proteinExistence type="predicted"/>
<keyword evidence="2" id="KW-1185">Reference proteome</keyword>
<accession>A0ACB8S8L3</accession>
<protein>
    <submittedName>
        <fullName evidence="1">PLC-like phosphodiesterase</fullName>
    </submittedName>
</protein>
<reference evidence="1" key="1">
    <citation type="submission" date="2021-02" db="EMBL/GenBank/DDBJ databases">
        <authorList>
            <consortium name="DOE Joint Genome Institute"/>
            <person name="Ahrendt S."/>
            <person name="Looney B.P."/>
            <person name="Miyauchi S."/>
            <person name="Morin E."/>
            <person name="Drula E."/>
            <person name="Courty P.E."/>
            <person name="Chicoki N."/>
            <person name="Fauchery L."/>
            <person name="Kohler A."/>
            <person name="Kuo A."/>
            <person name="Labutti K."/>
            <person name="Pangilinan J."/>
            <person name="Lipzen A."/>
            <person name="Riley R."/>
            <person name="Andreopoulos W."/>
            <person name="He G."/>
            <person name="Johnson J."/>
            <person name="Barry K.W."/>
            <person name="Grigoriev I.V."/>
            <person name="Nagy L."/>
            <person name="Hibbett D."/>
            <person name="Henrissat B."/>
            <person name="Matheny P.B."/>
            <person name="Labbe J."/>
            <person name="Martin F."/>
        </authorList>
    </citation>
    <scope>NUCLEOTIDE SEQUENCE</scope>
    <source>
        <strain evidence="1">FP105234-sp</strain>
    </source>
</reference>
<evidence type="ECO:0000313" key="1">
    <source>
        <dbReference type="EMBL" id="KAI0052834.1"/>
    </source>
</evidence>
<reference evidence="1" key="2">
    <citation type="journal article" date="2022" name="New Phytol.">
        <title>Evolutionary transition to the ectomycorrhizal habit in the genomes of a hyperdiverse lineage of mushroom-forming fungi.</title>
        <authorList>
            <person name="Looney B."/>
            <person name="Miyauchi S."/>
            <person name="Morin E."/>
            <person name="Drula E."/>
            <person name="Courty P.E."/>
            <person name="Kohler A."/>
            <person name="Kuo A."/>
            <person name="LaButti K."/>
            <person name="Pangilinan J."/>
            <person name="Lipzen A."/>
            <person name="Riley R."/>
            <person name="Andreopoulos W."/>
            <person name="He G."/>
            <person name="Johnson J."/>
            <person name="Nolan M."/>
            <person name="Tritt A."/>
            <person name="Barry K.W."/>
            <person name="Grigoriev I.V."/>
            <person name="Nagy L.G."/>
            <person name="Hibbett D."/>
            <person name="Henrissat B."/>
            <person name="Matheny P.B."/>
            <person name="Labbe J."/>
            <person name="Martin F.M."/>
        </authorList>
    </citation>
    <scope>NUCLEOTIDE SEQUENCE</scope>
    <source>
        <strain evidence="1">FP105234-sp</strain>
    </source>
</reference>
<dbReference type="EMBL" id="MU275843">
    <property type="protein sequence ID" value="KAI0052834.1"/>
    <property type="molecule type" value="Genomic_DNA"/>
</dbReference>
<organism evidence="1 2">
    <name type="scientific">Auriscalpium vulgare</name>
    <dbReference type="NCBI Taxonomy" id="40419"/>
    <lineage>
        <taxon>Eukaryota</taxon>
        <taxon>Fungi</taxon>
        <taxon>Dikarya</taxon>
        <taxon>Basidiomycota</taxon>
        <taxon>Agaricomycotina</taxon>
        <taxon>Agaricomycetes</taxon>
        <taxon>Russulales</taxon>
        <taxon>Auriscalpiaceae</taxon>
        <taxon>Auriscalpium</taxon>
    </lineage>
</organism>
<name>A0ACB8S8L3_9AGAM</name>
<comment type="caution">
    <text evidence="1">The sequence shown here is derived from an EMBL/GenBank/DDBJ whole genome shotgun (WGS) entry which is preliminary data.</text>
</comment>